<name>A0A316GM25_9RHOB</name>
<dbReference type="EMBL" id="QGGW01000002">
    <property type="protein sequence ID" value="PWK61319.1"/>
    <property type="molecule type" value="Genomic_DNA"/>
</dbReference>
<evidence type="ECO:0000313" key="3">
    <source>
        <dbReference type="Proteomes" id="UP000245708"/>
    </source>
</evidence>
<protein>
    <submittedName>
        <fullName evidence="2">Uncharacterized protein</fullName>
    </submittedName>
</protein>
<gene>
    <name evidence="2" type="ORF">C7455_1024</name>
</gene>
<accession>A0A316GM25</accession>
<comment type="caution">
    <text evidence="2">The sequence shown here is derived from an EMBL/GenBank/DDBJ whole genome shotgun (WGS) entry which is preliminary data.</text>
</comment>
<keyword evidence="1" id="KW-0812">Transmembrane</keyword>
<evidence type="ECO:0000313" key="2">
    <source>
        <dbReference type="EMBL" id="PWK61319.1"/>
    </source>
</evidence>
<organism evidence="2 3">
    <name type="scientific">Roseicyclus mahoneyensis</name>
    <dbReference type="NCBI Taxonomy" id="164332"/>
    <lineage>
        <taxon>Bacteria</taxon>
        <taxon>Pseudomonadati</taxon>
        <taxon>Pseudomonadota</taxon>
        <taxon>Alphaproteobacteria</taxon>
        <taxon>Rhodobacterales</taxon>
        <taxon>Roseobacteraceae</taxon>
        <taxon>Roseicyclus</taxon>
    </lineage>
</organism>
<feature type="transmembrane region" description="Helical" evidence="1">
    <location>
        <begin position="28"/>
        <end position="53"/>
    </location>
</feature>
<reference evidence="2 3" key="1">
    <citation type="submission" date="2018-05" db="EMBL/GenBank/DDBJ databases">
        <title>Genomic Encyclopedia of Type Strains, Phase IV (KMG-IV): sequencing the most valuable type-strain genomes for metagenomic binning, comparative biology and taxonomic classification.</title>
        <authorList>
            <person name="Goeker M."/>
        </authorList>
    </citation>
    <scope>NUCLEOTIDE SEQUENCE [LARGE SCALE GENOMIC DNA]</scope>
    <source>
        <strain evidence="2 3">DSM 16097</strain>
    </source>
</reference>
<keyword evidence="1" id="KW-0472">Membrane</keyword>
<proteinExistence type="predicted"/>
<keyword evidence="3" id="KW-1185">Reference proteome</keyword>
<keyword evidence="1" id="KW-1133">Transmembrane helix</keyword>
<dbReference type="AlphaFoldDB" id="A0A316GM25"/>
<dbReference type="Proteomes" id="UP000245708">
    <property type="component" value="Unassembled WGS sequence"/>
</dbReference>
<evidence type="ECO:0000256" key="1">
    <source>
        <dbReference type="SAM" id="Phobius"/>
    </source>
</evidence>
<sequence length="57" mass="6435">MKDLHAMAEPIAVVKDRTEPEFHRDIDAVGLFMACLIMIIGMFLGLCLGYLIWGIVR</sequence>